<reference evidence="2 3" key="2">
    <citation type="submission" date="2018-11" db="EMBL/GenBank/DDBJ databases">
        <authorList>
            <consortium name="Pathogen Informatics"/>
        </authorList>
    </citation>
    <scope>NUCLEOTIDE SEQUENCE [LARGE SCALE GENOMIC DNA]</scope>
</reference>
<accession>A0A183I7T7</accession>
<reference evidence="4" key="1">
    <citation type="submission" date="2016-06" db="UniProtKB">
        <authorList>
            <consortium name="WormBaseParasite"/>
        </authorList>
    </citation>
    <scope>IDENTIFICATION</scope>
</reference>
<keyword evidence="1" id="KW-0812">Transmembrane</keyword>
<gene>
    <name evidence="2" type="ORF">OFLC_LOCUS15799</name>
</gene>
<evidence type="ECO:0000313" key="3">
    <source>
        <dbReference type="Proteomes" id="UP000267606"/>
    </source>
</evidence>
<dbReference type="AlphaFoldDB" id="A0A183I7T7"/>
<keyword evidence="1" id="KW-1133">Transmembrane helix</keyword>
<dbReference type="WBParaSite" id="OFLC_0001581201-mRNA-1">
    <property type="protein sequence ID" value="OFLC_0001581201-mRNA-1"/>
    <property type="gene ID" value="OFLC_0001581201"/>
</dbReference>
<evidence type="ECO:0000313" key="2">
    <source>
        <dbReference type="EMBL" id="VDP23932.1"/>
    </source>
</evidence>
<dbReference type="EMBL" id="UZAJ01042907">
    <property type="protein sequence ID" value="VDP23932.1"/>
    <property type="molecule type" value="Genomic_DNA"/>
</dbReference>
<evidence type="ECO:0000313" key="4">
    <source>
        <dbReference type="WBParaSite" id="OFLC_0001581201-mRNA-1"/>
    </source>
</evidence>
<keyword evidence="3" id="KW-1185">Reference proteome</keyword>
<feature type="transmembrane region" description="Helical" evidence="1">
    <location>
        <begin position="125"/>
        <end position="155"/>
    </location>
</feature>
<organism evidence="4">
    <name type="scientific">Onchocerca flexuosa</name>
    <dbReference type="NCBI Taxonomy" id="387005"/>
    <lineage>
        <taxon>Eukaryota</taxon>
        <taxon>Metazoa</taxon>
        <taxon>Ecdysozoa</taxon>
        <taxon>Nematoda</taxon>
        <taxon>Chromadorea</taxon>
        <taxon>Rhabditida</taxon>
        <taxon>Spirurina</taxon>
        <taxon>Spiruromorpha</taxon>
        <taxon>Filarioidea</taxon>
        <taxon>Onchocercidae</taxon>
        <taxon>Onchocerca</taxon>
    </lineage>
</organism>
<keyword evidence="1" id="KW-0472">Membrane</keyword>
<proteinExistence type="predicted"/>
<evidence type="ECO:0000256" key="1">
    <source>
        <dbReference type="SAM" id="Phobius"/>
    </source>
</evidence>
<protein>
    <submittedName>
        <fullName evidence="4">Transmembrane protein</fullName>
    </submittedName>
</protein>
<dbReference type="Proteomes" id="UP000267606">
    <property type="component" value="Unassembled WGS sequence"/>
</dbReference>
<sequence length="170" mass="19351">MDWSFILQVANAQAILSAVYIDSMSVDSNVSDEFVSCYIFPMDNLSAYLCLLWTESCAMAKLSVCDRLLHYVYHSIGRLYVDRVLLLIRTLGRSILQYILFKYFNLYSFLKRKRIPVHGFPSNPVLGYALGEGLCLMGTVFTGIFGLIGCCRGFGRLFYAQEKMMLVCKI</sequence>
<name>A0A183I7T7_9BILA</name>